<comment type="caution">
    <text evidence="1">The sequence shown here is derived from an EMBL/GenBank/DDBJ whole genome shotgun (WGS) entry which is preliminary data.</text>
</comment>
<dbReference type="AlphaFoldDB" id="A0AAD7XL08"/>
<dbReference type="GO" id="GO:0016020">
    <property type="term" value="C:membrane"/>
    <property type="evidence" value="ECO:0007669"/>
    <property type="project" value="InterPro"/>
</dbReference>
<sequence>MGRLELAMLTHAVLWRGYDSSPYFREARDQIPDHLTCEHGTPKHVAQATLDAARVEIGLEKGKTRSTDGIVSQTMNWYSFWRYIPPQCVVAGTRGHCALYVPTVNVGVEEIRDTLLDGMMAIEKFVEEGNYVTLDRASCYSRDDNSRPQKFFLPDVSDMCYESIYVFTFVREPLQHFLAGYDKFIALEYGEVTSAEDVDRVKREIALDQNDPRAVIEKIVTGDMHWPNENAVHMSLMSGAFQNAFGKFDLIGNVHTIEDDWQKMLHGSRLTEEQYMDYVPPPRVFGQVAGGDDPLQTRAKMARILATNDTIRRAVCHVLTPDYRCFGYDVKNCIDGTALSADGAFIRALRGRKKDPPLF</sequence>
<keyword evidence="2" id="KW-1185">Reference proteome</keyword>
<organism evidence="1 2">
    <name type="scientific">Chrysophaeum taylorii</name>
    <dbReference type="NCBI Taxonomy" id="2483200"/>
    <lineage>
        <taxon>Eukaryota</taxon>
        <taxon>Sar</taxon>
        <taxon>Stramenopiles</taxon>
        <taxon>Ochrophyta</taxon>
        <taxon>Pelagophyceae</taxon>
        <taxon>Pelagomonadales</taxon>
        <taxon>Pelagomonadaceae</taxon>
        <taxon>Chrysophaeum</taxon>
    </lineage>
</organism>
<evidence type="ECO:0008006" key="3">
    <source>
        <dbReference type="Google" id="ProtNLM"/>
    </source>
</evidence>
<evidence type="ECO:0000313" key="2">
    <source>
        <dbReference type="Proteomes" id="UP001230188"/>
    </source>
</evidence>
<reference evidence="1" key="1">
    <citation type="submission" date="2023-01" db="EMBL/GenBank/DDBJ databases">
        <title>Metagenome sequencing of chrysophaentin producing Chrysophaeum taylorii.</title>
        <authorList>
            <person name="Davison J."/>
            <person name="Bewley C."/>
        </authorList>
    </citation>
    <scope>NUCLEOTIDE SEQUENCE</scope>
    <source>
        <strain evidence="1">NIES-1699</strain>
    </source>
</reference>
<evidence type="ECO:0000313" key="1">
    <source>
        <dbReference type="EMBL" id="KAJ8602054.1"/>
    </source>
</evidence>
<dbReference type="EMBL" id="JAQMWT010000391">
    <property type="protein sequence ID" value="KAJ8602054.1"/>
    <property type="molecule type" value="Genomic_DNA"/>
</dbReference>
<accession>A0AAD7XL08</accession>
<dbReference type="Proteomes" id="UP001230188">
    <property type="component" value="Unassembled WGS sequence"/>
</dbReference>
<dbReference type="InterPro" id="IPR005331">
    <property type="entry name" value="Sulfotransferase"/>
</dbReference>
<name>A0AAD7XL08_9STRA</name>
<protein>
    <recommendedName>
        <fullName evidence="3">Sulfotransferase</fullName>
    </recommendedName>
</protein>
<gene>
    <name evidence="1" type="ORF">CTAYLR_002774</name>
</gene>
<dbReference type="Pfam" id="PF03567">
    <property type="entry name" value="Sulfotransfer_2"/>
    <property type="match status" value="1"/>
</dbReference>
<proteinExistence type="predicted"/>
<dbReference type="GO" id="GO:0008146">
    <property type="term" value="F:sulfotransferase activity"/>
    <property type="evidence" value="ECO:0007669"/>
    <property type="project" value="InterPro"/>
</dbReference>